<accession>A0A8H9BVI6</accession>
<sequence>MTERNEYVLHHNHSYYSNLRLTDAITSPRQLIETAKQYGYKGMSITEHESLSSAVDMIKTVKEMKASGELREDFRMLLGNEIYLVDSLEEVRDNYESGKTKFPHFCLIAKNRKGFEALSKLSTQAWKNSFFSSSIMERVPTEKAYLREVAQSDEYKGTLMASTACAGSPVNIYLQEKMLMEQTFDKEKIQEAHNKARNEVQWCIDTFGKDDFYIELQPADSPMQRYLNENLLEFAKEFDLKYIVACDTHYANKSHATIHAAFLNSKNEEREVEEFYKYTYMHSVDDIYKQMAYYLGDDVVKQALETTTELYNKSEDYDLSHSPIIPRAEIPEFELKQLFKPAYDKYKSLERLAYSDKKDERYMLHLLEEGYLRELHKEDITKEEFHQILARLDIEMEEILGVGDKINQTVSSYYITVRDIINTIWEEDTCNGYSGSLVGSGRGSSGGFLSLFLLGITQVNPLEHKNMPHFRHLHKSRQDFPKLLGIKCERKTKRCA</sequence>
<dbReference type="PANTHER" id="PTHR32294:SF0">
    <property type="entry name" value="DNA POLYMERASE III SUBUNIT ALPHA"/>
    <property type="match status" value="1"/>
</dbReference>
<dbReference type="InterPro" id="IPR004805">
    <property type="entry name" value="DnaE2/DnaE/PolC"/>
</dbReference>
<organism evidence="2 3">
    <name type="scientific">Staphylococcus pseudintermedius</name>
    <dbReference type="NCBI Taxonomy" id="283734"/>
    <lineage>
        <taxon>Bacteria</taxon>
        <taxon>Bacillati</taxon>
        <taxon>Bacillota</taxon>
        <taxon>Bacilli</taxon>
        <taxon>Bacillales</taxon>
        <taxon>Staphylococcaceae</taxon>
        <taxon>Staphylococcus</taxon>
        <taxon>Staphylococcus intermedius group</taxon>
    </lineage>
</organism>
<comment type="caution">
    <text evidence="2">The sequence shown here is derived from an EMBL/GenBank/DDBJ whole genome shotgun (WGS) entry which is preliminary data.</text>
</comment>
<dbReference type="InterPro" id="IPR004013">
    <property type="entry name" value="PHP_dom"/>
</dbReference>
<evidence type="ECO:0000313" key="3">
    <source>
        <dbReference type="Proteomes" id="UP000600220"/>
    </source>
</evidence>
<dbReference type="Gene3D" id="3.20.20.140">
    <property type="entry name" value="Metal-dependent hydrolases"/>
    <property type="match status" value="1"/>
</dbReference>
<feature type="domain" description="Polymerase/histidinol phosphatase N-terminal" evidence="1">
    <location>
        <begin position="8"/>
        <end position="86"/>
    </location>
</feature>
<dbReference type="Pfam" id="PF07733">
    <property type="entry name" value="DNA_pol3_alpha"/>
    <property type="match status" value="1"/>
</dbReference>
<evidence type="ECO:0000259" key="1">
    <source>
        <dbReference type="SMART" id="SM00481"/>
    </source>
</evidence>
<proteinExistence type="predicted"/>
<dbReference type="AlphaFoldDB" id="A0A8H9BVI6"/>
<dbReference type="InterPro" id="IPR016195">
    <property type="entry name" value="Pol/histidinol_Pase-like"/>
</dbReference>
<dbReference type="GO" id="GO:0006260">
    <property type="term" value="P:DNA replication"/>
    <property type="evidence" value="ECO:0007669"/>
    <property type="project" value="InterPro"/>
</dbReference>
<dbReference type="EMBL" id="AAXKXX010000001">
    <property type="protein sequence ID" value="EGQ4383499.1"/>
    <property type="molecule type" value="Genomic_DNA"/>
</dbReference>
<gene>
    <name evidence="2" type="ORF">EGV54_00080</name>
</gene>
<dbReference type="Proteomes" id="UP000600220">
    <property type="component" value="Unassembled WGS sequence"/>
</dbReference>
<dbReference type="InterPro" id="IPR003141">
    <property type="entry name" value="Pol/His_phosphatase_N"/>
</dbReference>
<dbReference type="PANTHER" id="PTHR32294">
    <property type="entry name" value="DNA POLYMERASE III SUBUNIT ALPHA"/>
    <property type="match status" value="1"/>
</dbReference>
<dbReference type="SMART" id="SM00481">
    <property type="entry name" value="POLIIIAc"/>
    <property type="match status" value="1"/>
</dbReference>
<keyword evidence="3" id="KW-1185">Reference proteome</keyword>
<protein>
    <submittedName>
        <fullName evidence="2">PHP domain-containing protein</fullName>
    </submittedName>
</protein>
<evidence type="ECO:0000313" key="2">
    <source>
        <dbReference type="EMBL" id="EGQ4383499.1"/>
    </source>
</evidence>
<reference evidence="2 3" key="1">
    <citation type="submission" date="2018-11" db="EMBL/GenBank/DDBJ databases">
        <authorList>
            <consortium name="Veterinary Laboratory Investigation and Response Network"/>
        </authorList>
    </citation>
    <scope>NUCLEOTIDE SEQUENCE [LARGE SCALE GENOMIC DNA]</scope>
    <source>
        <strain evidence="2 3">SPSE-18-VL-LA-PA-Ryan-0021</strain>
    </source>
</reference>
<dbReference type="RefSeq" id="WP_275330236.1">
    <property type="nucleotide sequence ID" value="NZ_JAVSAI010000001.1"/>
</dbReference>
<dbReference type="SUPFAM" id="SSF89550">
    <property type="entry name" value="PHP domain-like"/>
    <property type="match status" value="1"/>
</dbReference>
<dbReference type="InterPro" id="IPR011708">
    <property type="entry name" value="DNA_pol3_alpha_NTPase_dom"/>
</dbReference>
<name>A0A8H9BVI6_STAPS</name>
<dbReference type="GO" id="GO:0008408">
    <property type="term" value="F:3'-5' exonuclease activity"/>
    <property type="evidence" value="ECO:0007669"/>
    <property type="project" value="InterPro"/>
</dbReference>
<dbReference type="Pfam" id="PF02811">
    <property type="entry name" value="PHP"/>
    <property type="match status" value="1"/>
</dbReference>